<evidence type="ECO:0000256" key="1">
    <source>
        <dbReference type="SAM" id="MobiDB-lite"/>
    </source>
</evidence>
<name>A0A9Q0GGL0_9ROSI</name>
<dbReference type="Proteomes" id="UP001141552">
    <property type="component" value="Unassembled WGS sequence"/>
</dbReference>
<accession>A0A9Q0GGL0</accession>
<feature type="compositionally biased region" description="Acidic residues" evidence="1">
    <location>
        <begin position="32"/>
        <end position="55"/>
    </location>
</feature>
<organism evidence="2 3">
    <name type="scientific">Turnera subulata</name>
    <dbReference type="NCBI Taxonomy" id="218843"/>
    <lineage>
        <taxon>Eukaryota</taxon>
        <taxon>Viridiplantae</taxon>
        <taxon>Streptophyta</taxon>
        <taxon>Embryophyta</taxon>
        <taxon>Tracheophyta</taxon>
        <taxon>Spermatophyta</taxon>
        <taxon>Magnoliopsida</taxon>
        <taxon>eudicotyledons</taxon>
        <taxon>Gunneridae</taxon>
        <taxon>Pentapetalae</taxon>
        <taxon>rosids</taxon>
        <taxon>fabids</taxon>
        <taxon>Malpighiales</taxon>
        <taxon>Passifloraceae</taxon>
        <taxon>Turnera</taxon>
    </lineage>
</organism>
<protein>
    <submittedName>
        <fullName evidence="2">Uncharacterized protein</fullName>
    </submittedName>
</protein>
<reference evidence="2" key="2">
    <citation type="journal article" date="2023" name="Plants (Basel)">
        <title>Annotation of the Turnera subulata (Passifloraceae) Draft Genome Reveals the S-Locus Evolved after the Divergence of Turneroideae from Passifloroideae in a Stepwise Manner.</title>
        <authorList>
            <person name="Henning P.M."/>
            <person name="Roalson E.H."/>
            <person name="Mir W."/>
            <person name="McCubbin A.G."/>
            <person name="Shore J.S."/>
        </authorList>
    </citation>
    <scope>NUCLEOTIDE SEQUENCE</scope>
    <source>
        <strain evidence="2">F60SS</strain>
    </source>
</reference>
<comment type="caution">
    <text evidence="2">The sequence shown here is derived from an EMBL/GenBank/DDBJ whole genome shotgun (WGS) entry which is preliminary data.</text>
</comment>
<gene>
    <name evidence="2" type="ORF">Tsubulata_045678</name>
</gene>
<reference evidence="2" key="1">
    <citation type="submission" date="2022-02" db="EMBL/GenBank/DDBJ databases">
        <authorList>
            <person name="Henning P.M."/>
            <person name="McCubbin A.G."/>
            <person name="Shore J.S."/>
        </authorList>
    </citation>
    <scope>NUCLEOTIDE SEQUENCE</scope>
    <source>
        <strain evidence="2">F60SS</strain>
        <tissue evidence="2">Leaves</tissue>
    </source>
</reference>
<keyword evidence="3" id="KW-1185">Reference proteome</keyword>
<feature type="region of interest" description="Disordered" evidence="1">
    <location>
        <begin position="1"/>
        <end position="55"/>
    </location>
</feature>
<dbReference type="AlphaFoldDB" id="A0A9Q0GGL0"/>
<proteinExistence type="predicted"/>
<evidence type="ECO:0000313" key="3">
    <source>
        <dbReference type="Proteomes" id="UP001141552"/>
    </source>
</evidence>
<dbReference type="EMBL" id="JAKUCV010000467">
    <property type="protein sequence ID" value="KAJ4849859.1"/>
    <property type="molecule type" value="Genomic_DNA"/>
</dbReference>
<evidence type="ECO:0000313" key="2">
    <source>
        <dbReference type="EMBL" id="KAJ4849859.1"/>
    </source>
</evidence>
<sequence length="150" mass="17087">MGMEVEEGKKKKPNYGEYDDEYGGGGGGGGGEEGDEGYGDYDGYYDEYGEEYDDDDDDYECIGEEGGLRFFSRERVHGLVRNIKLVSVDSVNSYLAWCELYFLTFTATNLSTNQTETFQAVIQFEEWLEVDLRVEGIKYYVTPSFIRVKP</sequence>